<dbReference type="InterPro" id="IPR051692">
    <property type="entry name" value="OMP-like"/>
</dbReference>
<dbReference type="PANTHER" id="PTHR34001">
    <property type="entry name" value="BLL7405 PROTEIN"/>
    <property type="match status" value="1"/>
</dbReference>
<evidence type="ECO:0000256" key="3">
    <source>
        <dbReference type="ARBA" id="ARBA00023136"/>
    </source>
</evidence>
<dbReference type="Gene3D" id="2.40.160.20">
    <property type="match status" value="1"/>
</dbReference>
<dbReference type="eggNOG" id="COG3637">
    <property type="taxonomic scope" value="Bacteria"/>
</dbReference>
<keyword evidence="2" id="KW-0732">Signal</keyword>
<evidence type="ECO:0000256" key="4">
    <source>
        <dbReference type="ARBA" id="ARBA00023237"/>
    </source>
</evidence>
<dbReference type="GO" id="GO:0009279">
    <property type="term" value="C:cell outer membrane"/>
    <property type="evidence" value="ECO:0007669"/>
    <property type="project" value="UniProtKB-SubCell"/>
</dbReference>
<dbReference type="Proteomes" id="UP000005952">
    <property type="component" value="Chromosome"/>
</dbReference>
<sequence length="233" mass="25080">MKDGPVVAQGYNWSGFYGGVNAGYTWNNWDWPSLNPYVAPPKPCGDCGPPNQNLSGAMLGGTVGYNHQIDRFVIGVEGDFNFANISDSQRDGNYLVETSKIEHFATIRARAGLLLTPALLAYATGGVAFQDLEYGESCPSDASAVTAGWCRSVANGGHGPYSLSKSQWNTGYVVGGGLEWMIAERVSLKVEGLYADFGTNDYQLGLMADGKPLPKKSIENSETMLKVGVNYHF</sequence>
<name>N0BHQ9_9HYPH</name>
<feature type="domain" description="Outer membrane protein beta-barrel" evidence="6">
    <location>
        <begin position="8"/>
        <end position="233"/>
    </location>
</feature>
<gene>
    <name evidence="7" type="ORF">HYPDE_40133</name>
</gene>
<evidence type="ECO:0000256" key="2">
    <source>
        <dbReference type="ARBA" id="ARBA00022729"/>
    </source>
</evidence>
<dbReference type="AlphaFoldDB" id="N0BHQ9"/>
<evidence type="ECO:0000256" key="5">
    <source>
        <dbReference type="ARBA" id="ARBA00038306"/>
    </source>
</evidence>
<proteinExistence type="inferred from homology"/>
<organism evidence="7 8">
    <name type="scientific">Hyphomicrobium denitrificans 1NES1</name>
    <dbReference type="NCBI Taxonomy" id="670307"/>
    <lineage>
        <taxon>Bacteria</taxon>
        <taxon>Pseudomonadati</taxon>
        <taxon>Pseudomonadota</taxon>
        <taxon>Alphaproteobacteria</taxon>
        <taxon>Hyphomicrobiales</taxon>
        <taxon>Hyphomicrobiaceae</taxon>
        <taxon>Hyphomicrobium</taxon>
    </lineage>
</organism>
<keyword evidence="8" id="KW-1185">Reference proteome</keyword>
<dbReference type="STRING" id="670307.HYPDE_40133"/>
<dbReference type="PANTHER" id="PTHR34001:SF3">
    <property type="entry name" value="BLL7405 PROTEIN"/>
    <property type="match status" value="1"/>
</dbReference>
<evidence type="ECO:0000259" key="6">
    <source>
        <dbReference type="Pfam" id="PF13505"/>
    </source>
</evidence>
<reference evidence="7 8" key="1">
    <citation type="journal article" date="2013" name="Genome Announc.">
        <title>Genome sequences for three denitrifying bacterial strains isolated from a uranium- and nitrate-contaminated subsurface environment.</title>
        <authorList>
            <person name="Venkatramanan R."/>
            <person name="Prakash O."/>
            <person name="Woyke T."/>
            <person name="Chain P."/>
            <person name="Goodwin L.A."/>
            <person name="Watson D."/>
            <person name="Brooks S."/>
            <person name="Kostka J.E."/>
            <person name="Green S.J."/>
        </authorList>
    </citation>
    <scope>NUCLEOTIDE SEQUENCE [LARGE SCALE GENOMIC DNA]</scope>
    <source>
        <strain evidence="7 8">1NES1</strain>
    </source>
</reference>
<keyword evidence="3" id="KW-0472">Membrane</keyword>
<dbReference type="EMBL" id="CP005587">
    <property type="protein sequence ID" value="AGK59695.1"/>
    <property type="molecule type" value="Genomic_DNA"/>
</dbReference>
<dbReference type="InterPro" id="IPR011250">
    <property type="entry name" value="OMP/PagP_B-barrel"/>
</dbReference>
<keyword evidence="4" id="KW-0998">Cell outer membrane</keyword>
<dbReference type="KEGG" id="hdt:HYPDE_40133"/>
<comment type="similarity">
    <text evidence="5">Belongs to the Omp25/RopB family.</text>
</comment>
<evidence type="ECO:0000313" key="7">
    <source>
        <dbReference type="EMBL" id="AGK59695.1"/>
    </source>
</evidence>
<dbReference type="Pfam" id="PF13505">
    <property type="entry name" value="OMP_b-brl"/>
    <property type="match status" value="1"/>
</dbReference>
<accession>N0BHQ9</accession>
<evidence type="ECO:0000313" key="8">
    <source>
        <dbReference type="Proteomes" id="UP000005952"/>
    </source>
</evidence>
<dbReference type="HOGENOM" id="CLU_037100_0_1_5"/>
<comment type="subcellular location">
    <subcellularLocation>
        <location evidence="1">Cell outer membrane</location>
    </subcellularLocation>
</comment>
<dbReference type="InterPro" id="IPR027385">
    <property type="entry name" value="Beta-barrel_OMP"/>
</dbReference>
<evidence type="ECO:0000256" key="1">
    <source>
        <dbReference type="ARBA" id="ARBA00004442"/>
    </source>
</evidence>
<protein>
    <submittedName>
        <fullName evidence="7">Porin</fullName>
    </submittedName>
</protein>
<dbReference type="SUPFAM" id="SSF56925">
    <property type="entry name" value="OMPA-like"/>
    <property type="match status" value="1"/>
</dbReference>